<reference evidence="2 3" key="1">
    <citation type="submission" date="2017-10" db="EMBL/GenBank/DDBJ databases">
        <title>Extensive intraspecific genome diversity in a model arbuscular mycorrhizal fungus.</title>
        <authorList>
            <person name="Chen E.C.H."/>
            <person name="Morin E."/>
            <person name="Baudet D."/>
            <person name="Noel J."/>
            <person name="Ndikumana S."/>
            <person name="Charron P."/>
            <person name="St-Onge C."/>
            <person name="Giorgi J."/>
            <person name="Grigoriev I.V."/>
            <person name="Roux C."/>
            <person name="Martin F.M."/>
            <person name="Corradi N."/>
        </authorList>
    </citation>
    <scope>NUCLEOTIDE SEQUENCE [LARGE SCALE GENOMIC DNA]</scope>
    <source>
        <strain evidence="2 3">A1</strain>
    </source>
</reference>
<dbReference type="VEuPathDB" id="FungiDB:RhiirA1_483128"/>
<evidence type="ECO:0000313" key="1">
    <source>
        <dbReference type="EMBL" id="PKC51726.1"/>
    </source>
</evidence>
<dbReference type="EMBL" id="LLXH01007116">
    <property type="protein sequence ID" value="PKC51726.1"/>
    <property type="molecule type" value="Genomic_DNA"/>
</dbReference>
<dbReference type="VEuPathDB" id="FungiDB:RhiirFUN_007741"/>
<sequence>MYYASNEFFHSINFSPVPVKFLHDSKWKEVPSKQKQVVDNILLVLKEVWNNHTYSDHKFTKKLNENSYFSDVINPLLRASLSGIDRDNTYLPCKYLLTINIYWQL</sequence>
<dbReference type="Proteomes" id="UP000232688">
    <property type="component" value="Unassembled WGS sequence"/>
</dbReference>
<name>A0A2N0R3Q9_9GLOM</name>
<dbReference type="EMBL" id="LLXH01001672">
    <property type="protein sequence ID" value="PKC57947.1"/>
    <property type="molecule type" value="Genomic_DNA"/>
</dbReference>
<evidence type="ECO:0000313" key="2">
    <source>
        <dbReference type="EMBL" id="PKC57947.1"/>
    </source>
</evidence>
<accession>A0A2N0R3Q9</accession>
<dbReference type="VEuPathDB" id="FungiDB:RhiirA1_471713"/>
<gene>
    <name evidence="2" type="ORF">RhiirA1_471713</name>
    <name evidence="1" type="ORF">RhiirA1_483128</name>
</gene>
<reference evidence="2 3" key="2">
    <citation type="submission" date="2017-10" db="EMBL/GenBank/DDBJ databases">
        <title>Genome analyses suggest a sexual origin of heterokaryosis in a supposedly ancient asexual fungus.</title>
        <authorList>
            <person name="Corradi N."/>
            <person name="Sedzielewska K."/>
            <person name="Noel J."/>
            <person name="Charron P."/>
            <person name="Farinelli L."/>
            <person name="Marton T."/>
            <person name="Kruger M."/>
            <person name="Pelin A."/>
            <person name="Brachmann A."/>
            <person name="Corradi N."/>
        </authorList>
    </citation>
    <scope>NUCLEOTIDE SEQUENCE [LARGE SCALE GENOMIC DNA]</scope>
    <source>
        <strain evidence="2 3">A1</strain>
    </source>
</reference>
<protein>
    <submittedName>
        <fullName evidence="2">Uncharacterized protein</fullName>
    </submittedName>
</protein>
<dbReference type="VEuPathDB" id="FungiDB:FUN_008962"/>
<proteinExistence type="predicted"/>
<comment type="caution">
    <text evidence="2">The sequence shown here is derived from an EMBL/GenBank/DDBJ whole genome shotgun (WGS) entry which is preliminary data.</text>
</comment>
<organism evidence="2 3">
    <name type="scientific">Rhizophagus irregularis</name>
    <dbReference type="NCBI Taxonomy" id="588596"/>
    <lineage>
        <taxon>Eukaryota</taxon>
        <taxon>Fungi</taxon>
        <taxon>Fungi incertae sedis</taxon>
        <taxon>Mucoromycota</taxon>
        <taxon>Glomeromycotina</taxon>
        <taxon>Glomeromycetes</taxon>
        <taxon>Glomerales</taxon>
        <taxon>Glomeraceae</taxon>
        <taxon>Rhizophagus</taxon>
    </lineage>
</organism>
<evidence type="ECO:0000313" key="3">
    <source>
        <dbReference type="Proteomes" id="UP000232688"/>
    </source>
</evidence>
<dbReference type="AlphaFoldDB" id="A0A2N0R3Q9"/>